<dbReference type="InterPro" id="IPR050971">
    <property type="entry name" value="Cadherin-domain_protein"/>
</dbReference>
<keyword evidence="12" id="KW-1133">Transmembrane helix</keyword>
<dbReference type="InterPro" id="IPR009122">
    <property type="entry name" value="Desmosomal_cadherin"/>
</dbReference>
<evidence type="ECO:0000256" key="15">
    <source>
        <dbReference type="PROSITE-ProRule" id="PRU00043"/>
    </source>
</evidence>
<dbReference type="FunFam" id="2.60.40.60:FF:000083">
    <property type="entry name" value="Desmoglein 1"/>
    <property type="match status" value="1"/>
</dbReference>
<feature type="signal peptide" evidence="19">
    <location>
        <begin position="1"/>
        <end position="25"/>
    </location>
</feature>
<evidence type="ECO:0000256" key="16">
    <source>
        <dbReference type="RuleBase" id="RU003318"/>
    </source>
</evidence>
<comment type="function">
    <text evidence="17">A component of desmosome cell-cell junctions which are required for positive regulation of cellular adhesion. Involved in the interaction of plaque proteins and intermediate filaments mediating cell-cell adhesion.</text>
</comment>
<dbReference type="PRINTS" id="PR00205">
    <property type="entry name" value="CADHERIN"/>
</dbReference>
<keyword evidence="13" id="KW-0472">Membrane</keyword>
<keyword evidence="8" id="KW-0677">Repeat</keyword>
<dbReference type="GO" id="GO:0055113">
    <property type="term" value="P:epiboly involved in gastrulation with mouth forming second"/>
    <property type="evidence" value="ECO:0007669"/>
    <property type="project" value="UniProtKB-ARBA"/>
</dbReference>
<feature type="domain" description="Cadherin" evidence="20">
    <location>
        <begin position="153"/>
        <end position="254"/>
    </location>
</feature>
<evidence type="ECO:0000313" key="22">
    <source>
        <dbReference type="Proteomes" id="UP000261640"/>
    </source>
</evidence>
<evidence type="ECO:0000256" key="14">
    <source>
        <dbReference type="ARBA" id="ARBA00023180"/>
    </source>
</evidence>
<gene>
    <name evidence="21" type="primary">DSG2</name>
</gene>
<feature type="domain" description="Cadherin" evidence="20">
    <location>
        <begin position="412"/>
        <end position="523"/>
    </location>
</feature>
<dbReference type="FunFam" id="2.60.40.60:FF:000031">
    <property type="entry name" value="Cadherin 3"/>
    <property type="match status" value="1"/>
</dbReference>
<dbReference type="Gene3D" id="4.10.900.10">
    <property type="entry name" value="TCF3-CBD (Catenin binding domain)"/>
    <property type="match status" value="1"/>
</dbReference>
<dbReference type="SMART" id="SM00112">
    <property type="entry name" value="CA"/>
    <property type="match status" value="4"/>
</dbReference>
<dbReference type="Ensembl" id="ENSMAMT00000055132.1">
    <property type="protein sequence ID" value="ENSMAMP00000052995.1"/>
    <property type="gene ID" value="ENSMAMG00000006823.2"/>
</dbReference>
<comment type="subcellular location">
    <subcellularLocation>
        <location evidence="2">Cell junction</location>
        <location evidence="2">Desmosome</location>
    </subcellularLocation>
    <subcellularLocation>
        <location evidence="1 16">Cell membrane</location>
        <topology evidence="1 16">Single-pass type I membrane protein</topology>
    </subcellularLocation>
</comment>
<keyword evidence="6" id="KW-0479">Metal-binding</keyword>
<evidence type="ECO:0000256" key="18">
    <source>
        <dbReference type="SAM" id="MobiDB-lite"/>
    </source>
</evidence>
<dbReference type="InterPro" id="IPR002126">
    <property type="entry name" value="Cadherin-like_dom"/>
</dbReference>
<dbReference type="Pfam" id="PF01049">
    <property type="entry name" value="CADH_Y-type_LIR"/>
    <property type="match status" value="1"/>
</dbReference>
<organism evidence="21 22">
    <name type="scientific">Mastacembelus armatus</name>
    <name type="common">zig-zag eel</name>
    <dbReference type="NCBI Taxonomy" id="205130"/>
    <lineage>
        <taxon>Eukaryota</taxon>
        <taxon>Metazoa</taxon>
        <taxon>Chordata</taxon>
        <taxon>Craniata</taxon>
        <taxon>Vertebrata</taxon>
        <taxon>Euteleostomi</taxon>
        <taxon>Actinopterygii</taxon>
        <taxon>Neopterygii</taxon>
        <taxon>Teleostei</taxon>
        <taxon>Neoteleostei</taxon>
        <taxon>Acanthomorphata</taxon>
        <taxon>Anabantaria</taxon>
        <taxon>Synbranchiformes</taxon>
        <taxon>Mastacembelidae</taxon>
        <taxon>Mastacembelus</taxon>
    </lineage>
</organism>
<name>A0A7N8XNK5_9TELE</name>
<evidence type="ECO:0000256" key="7">
    <source>
        <dbReference type="ARBA" id="ARBA00022729"/>
    </source>
</evidence>
<dbReference type="Gene3D" id="2.60.40.60">
    <property type="entry name" value="Cadherins"/>
    <property type="match status" value="5"/>
</dbReference>
<dbReference type="FunFam" id="2.60.40.60:FF:000011">
    <property type="entry name" value="Cadherin 1"/>
    <property type="match status" value="1"/>
</dbReference>
<keyword evidence="10 16" id="KW-0130">Cell adhesion</keyword>
<dbReference type="GO" id="GO:0005886">
    <property type="term" value="C:plasma membrane"/>
    <property type="evidence" value="ECO:0007669"/>
    <property type="project" value="UniProtKB-SubCell"/>
</dbReference>
<sequence>MVRLGSAVFVLLLLFVRQGVSVVRAKSGDNLVRKRREWVPPPKLLTENVDYTNVVFVAKIHSDYDDGTGNIYYSLEGIGANQYPFHVFRIDPRTGLIRVNQILDREEIDTYSLSGVATFNNGTEAERKIDIRFKVVDQNDNGPVFGPLSVGVVDELSPTGTSVLKVIATDADEPNHENSQIAYTIINQNPSNKMFYISNDGTISVNKPSLDREKVAQYSLTVKAQDLKGKSGGNSATATVTINIRDVNDNPPTLEKDMYEGSIEENTQGVEVMRLKAQDLDLENTENWEAVFDIVKGNEAGYFSIRTDPNTNEGILMLNKAVDYEDVKELDLGIVVQNKAPPHDGSGVNAGAGISFGGGAFGAGGASGASSASGASNASGASGGSSWQSRPTSKTYPVKINVKNQREGAHFDPKVKAIPIPEGGNSINIKDVIARYPALDGDTGKPAQNVMYAKGSDPDNWLSIDPKTAEIKLNKIPDRESTFLVNGTYFTTILCISEDVPGKTATGTIAIQVEDLNDHCPTLTSNIQTMCTTDDAVIVNAKDEDQFPNGPPFDFAIVPEGTQGKWQVEHLNDTAAILRAQESMWPGIYEVEFMVKDEQGQACPEPQKVQVQVCTCEGGVVCGKQGTSGQTSKKVELGPAGIGLLFLGLLLLLLIPLLLLFCHCGSGGGLAGDFAEMPFDTKSHLINYHTEGQGENTEVPLLNTPMQMDGNGFKVIPGEANDTSAMVKSVISMGGINRGSHQSGGEMEEMWERRNWNISGSYQAATLESKGTRGGGGGIFDDMALPHHFLGQYYTQKVTGENNSSTVKDSLLVYDYEGHGSTAGSVGCCSLLESENDLQFLDDLGPKFKTLAQVCGGKTISTEVKSASTPPAFINTQTSVSRSVTVPQLPPPPKTEPTISKTERTVVREVSDHSQTMMGSTTTVKGGMTTVKGGMTTVKDRMANQAQMVLLQQQPVYYTTTPVLQPMHYVVQPQVQNTVLLTEAPTANLQGMVLVNSSQPVPAQGVVVQGQTVMSSRQGQAPGIVLMEKSGVQVGGTNLIHTGNLSGSQTMMVLDGKVPAGTMKVGSQTGLIKGGTLQSEALSGSETVLVVGGPTNSAGQLVQEEGSLSQKNNTVSSQGIFSNNGSTITGSQSMVVGSSTTTVSTLPTKQ</sequence>
<dbReference type="Pfam" id="PF00028">
    <property type="entry name" value="Cadherin"/>
    <property type="match status" value="4"/>
</dbReference>
<feature type="domain" description="Cadherin" evidence="20">
    <location>
        <begin position="255"/>
        <end position="415"/>
    </location>
</feature>
<dbReference type="Proteomes" id="UP000261640">
    <property type="component" value="Unplaced"/>
</dbReference>
<evidence type="ECO:0000256" key="11">
    <source>
        <dbReference type="ARBA" id="ARBA00022949"/>
    </source>
</evidence>
<feature type="chain" id="PRO_5031559981" evidence="19">
    <location>
        <begin position="26"/>
        <end position="1150"/>
    </location>
</feature>
<evidence type="ECO:0000256" key="5">
    <source>
        <dbReference type="ARBA" id="ARBA00022692"/>
    </source>
</evidence>
<keyword evidence="3" id="KW-1003">Cell membrane</keyword>
<protein>
    <submittedName>
        <fullName evidence="21">Desmoglein-2-like</fullName>
    </submittedName>
</protein>
<keyword evidence="5 16" id="KW-0812">Transmembrane</keyword>
<evidence type="ECO:0000256" key="6">
    <source>
        <dbReference type="ARBA" id="ARBA00022723"/>
    </source>
</evidence>
<dbReference type="InterPro" id="IPR020894">
    <property type="entry name" value="Cadherin_CS"/>
</dbReference>
<evidence type="ECO:0000313" key="21">
    <source>
        <dbReference type="Ensembl" id="ENSMAMP00000052995.1"/>
    </source>
</evidence>
<evidence type="ECO:0000256" key="1">
    <source>
        <dbReference type="ARBA" id="ARBA00004251"/>
    </source>
</evidence>
<keyword evidence="4" id="KW-0165">Cleavage on pair of basic residues</keyword>
<keyword evidence="9 15" id="KW-0106">Calcium</keyword>
<evidence type="ECO:0000256" key="4">
    <source>
        <dbReference type="ARBA" id="ARBA00022685"/>
    </source>
</evidence>
<keyword evidence="22" id="KW-1185">Reference proteome</keyword>
<reference evidence="21" key="1">
    <citation type="submission" date="2025-08" db="UniProtKB">
        <authorList>
            <consortium name="Ensembl"/>
        </authorList>
    </citation>
    <scope>IDENTIFICATION</scope>
</reference>
<dbReference type="GO" id="GO:0007156">
    <property type="term" value="P:homophilic cell adhesion via plasma membrane adhesion molecules"/>
    <property type="evidence" value="ECO:0007669"/>
    <property type="project" value="InterPro"/>
</dbReference>
<feature type="region of interest" description="Disordered" evidence="18">
    <location>
        <begin position="367"/>
        <end position="398"/>
    </location>
</feature>
<dbReference type="PROSITE" id="PS00232">
    <property type="entry name" value="CADHERIN_1"/>
    <property type="match status" value="2"/>
</dbReference>
<dbReference type="PRINTS" id="PR01818">
    <property type="entry name" value="DESMOCADHERN"/>
</dbReference>
<evidence type="ECO:0000256" key="2">
    <source>
        <dbReference type="ARBA" id="ARBA00004568"/>
    </source>
</evidence>
<keyword evidence="7 19" id="KW-0732">Signal</keyword>
<keyword evidence="11" id="KW-0965">Cell junction</keyword>
<dbReference type="PANTHER" id="PTHR24025">
    <property type="entry name" value="DESMOGLEIN FAMILY MEMBER"/>
    <property type="match status" value="1"/>
</dbReference>
<dbReference type="FunFam" id="2.60.40.60:FF:000074">
    <property type="entry name" value="Desmoglein 4"/>
    <property type="match status" value="1"/>
</dbReference>
<dbReference type="SUPFAM" id="SSF49313">
    <property type="entry name" value="Cadherin-like"/>
    <property type="match status" value="5"/>
</dbReference>
<dbReference type="FunFam" id="4.10.900.10:FF:000003">
    <property type="entry name" value="Desmoglein 1"/>
    <property type="match status" value="1"/>
</dbReference>
<proteinExistence type="predicted"/>
<evidence type="ECO:0000256" key="3">
    <source>
        <dbReference type="ARBA" id="ARBA00022475"/>
    </source>
</evidence>
<evidence type="ECO:0000256" key="8">
    <source>
        <dbReference type="ARBA" id="ARBA00022737"/>
    </source>
</evidence>
<feature type="compositionally biased region" description="Low complexity" evidence="18">
    <location>
        <begin position="368"/>
        <end position="386"/>
    </location>
</feature>
<evidence type="ECO:0000259" key="20">
    <source>
        <dbReference type="PROSITE" id="PS50268"/>
    </source>
</evidence>
<dbReference type="GO" id="GO:0030057">
    <property type="term" value="C:desmosome"/>
    <property type="evidence" value="ECO:0007669"/>
    <property type="project" value="UniProtKB-SubCell"/>
</dbReference>
<feature type="domain" description="Cadherin" evidence="20">
    <location>
        <begin position="45"/>
        <end position="145"/>
    </location>
</feature>
<dbReference type="AlphaFoldDB" id="A0A7N8XNK5"/>
<evidence type="ECO:0000256" key="12">
    <source>
        <dbReference type="ARBA" id="ARBA00022989"/>
    </source>
</evidence>
<evidence type="ECO:0000256" key="9">
    <source>
        <dbReference type="ARBA" id="ARBA00022837"/>
    </source>
</evidence>
<dbReference type="InterPro" id="IPR027397">
    <property type="entry name" value="Catenin-bd_sf"/>
</dbReference>
<keyword evidence="14" id="KW-0325">Glycoprotein</keyword>
<dbReference type="GeneTree" id="ENSGT01030000234624"/>
<reference evidence="21" key="2">
    <citation type="submission" date="2025-09" db="UniProtKB">
        <authorList>
            <consortium name="Ensembl"/>
        </authorList>
    </citation>
    <scope>IDENTIFICATION</scope>
</reference>
<dbReference type="CDD" id="cd11304">
    <property type="entry name" value="Cadherin_repeat"/>
    <property type="match status" value="4"/>
</dbReference>
<evidence type="ECO:0000256" key="17">
    <source>
        <dbReference type="RuleBase" id="RU004358"/>
    </source>
</evidence>
<dbReference type="GO" id="GO:0045216">
    <property type="term" value="P:cell-cell junction organization"/>
    <property type="evidence" value="ECO:0007669"/>
    <property type="project" value="UniProtKB-ARBA"/>
</dbReference>
<evidence type="ECO:0000256" key="13">
    <source>
        <dbReference type="ARBA" id="ARBA00023136"/>
    </source>
</evidence>
<dbReference type="InterPro" id="IPR015919">
    <property type="entry name" value="Cadherin-like_sf"/>
</dbReference>
<dbReference type="InterPro" id="IPR000233">
    <property type="entry name" value="Cadherin_Y-type_LIR"/>
</dbReference>
<accession>A0A7N8XNK5</accession>
<evidence type="ECO:0000256" key="10">
    <source>
        <dbReference type="ARBA" id="ARBA00022889"/>
    </source>
</evidence>
<dbReference type="FunFam" id="2.60.40.60:FF:000068">
    <property type="entry name" value="Desmoglein 1"/>
    <property type="match status" value="1"/>
</dbReference>
<evidence type="ECO:0000256" key="19">
    <source>
        <dbReference type="SAM" id="SignalP"/>
    </source>
</evidence>
<dbReference type="PANTHER" id="PTHR24025:SF29">
    <property type="entry name" value="DESMOGLEIN-2-LIKE-RELATED"/>
    <property type="match status" value="1"/>
</dbReference>
<dbReference type="GO" id="GO:0005509">
    <property type="term" value="F:calcium ion binding"/>
    <property type="evidence" value="ECO:0007669"/>
    <property type="project" value="UniProtKB-UniRule"/>
</dbReference>
<dbReference type="PROSITE" id="PS50268">
    <property type="entry name" value="CADHERIN_2"/>
    <property type="match status" value="4"/>
</dbReference>